<gene>
    <name evidence="1" type="ORF">LCGC14_2541640</name>
</gene>
<dbReference type="AlphaFoldDB" id="A0A0F9AQZ7"/>
<protein>
    <submittedName>
        <fullName evidence="1">Uncharacterized protein</fullName>
    </submittedName>
</protein>
<dbReference type="EMBL" id="LAZR01041493">
    <property type="protein sequence ID" value="KKL11855.1"/>
    <property type="molecule type" value="Genomic_DNA"/>
</dbReference>
<evidence type="ECO:0000313" key="1">
    <source>
        <dbReference type="EMBL" id="KKL11855.1"/>
    </source>
</evidence>
<sequence>MNIFDGVARLFGLNGHAEEKPNGKTAVAPEIWDDEETKMIIELDADEAEELLRIAGAEQKASVEEFGQTTV</sequence>
<comment type="caution">
    <text evidence="1">The sequence shown here is derived from an EMBL/GenBank/DDBJ whole genome shotgun (WGS) entry which is preliminary data.</text>
</comment>
<name>A0A0F9AQZ7_9ZZZZ</name>
<proteinExistence type="predicted"/>
<reference evidence="1" key="1">
    <citation type="journal article" date="2015" name="Nature">
        <title>Complex archaea that bridge the gap between prokaryotes and eukaryotes.</title>
        <authorList>
            <person name="Spang A."/>
            <person name="Saw J.H."/>
            <person name="Jorgensen S.L."/>
            <person name="Zaremba-Niedzwiedzka K."/>
            <person name="Martijn J."/>
            <person name="Lind A.E."/>
            <person name="van Eijk R."/>
            <person name="Schleper C."/>
            <person name="Guy L."/>
            <person name="Ettema T.J."/>
        </authorList>
    </citation>
    <scope>NUCLEOTIDE SEQUENCE</scope>
</reference>
<accession>A0A0F9AQZ7</accession>
<organism evidence="1">
    <name type="scientific">marine sediment metagenome</name>
    <dbReference type="NCBI Taxonomy" id="412755"/>
    <lineage>
        <taxon>unclassified sequences</taxon>
        <taxon>metagenomes</taxon>
        <taxon>ecological metagenomes</taxon>
    </lineage>
</organism>
<feature type="non-terminal residue" evidence="1">
    <location>
        <position position="71"/>
    </location>
</feature>